<proteinExistence type="predicted"/>
<reference evidence="2" key="1">
    <citation type="journal article" date="2023" name="Nat. Plants">
        <title>Single-cell RNA sequencing provides a high-resolution roadmap for understanding the multicellular compartmentation of specialized metabolism.</title>
        <authorList>
            <person name="Sun S."/>
            <person name="Shen X."/>
            <person name="Li Y."/>
            <person name="Li Y."/>
            <person name="Wang S."/>
            <person name="Li R."/>
            <person name="Zhang H."/>
            <person name="Shen G."/>
            <person name="Guo B."/>
            <person name="Wei J."/>
            <person name="Xu J."/>
            <person name="St-Pierre B."/>
            <person name="Chen S."/>
            <person name="Sun C."/>
        </authorList>
    </citation>
    <scope>NUCLEOTIDE SEQUENCE [LARGE SCALE GENOMIC DNA]</scope>
</reference>
<evidence type="ECO:0000313" key="1">
    <source>
        <dbReference type="EMBL" id="KAI5676241.1"/>
    </source>
</evidence>
<dbReference type="Proteomes" id="UP001060085">
    <property type="component" value="Linkage Group LG02"/>
</dbReference>
<comment type="caution">
    <text evidence="1">The sequence shown here is derived from an EMBL/GenBank/DDBJ whole genome shotgun (WGS) entry which is preliminary data.</text>
</comment>
<protein>
    <submittedName>
        <fullName evidence="1">Uncharacterized protein</fullName>
    </submittedName>
</protein>
<keyword evidence="2" id="KW-1185">Reference proteome</keyword>
<evidence type="ECO:0000313" key="2">
    <source>
        <dbReference type="Proteomes" id="UP001060085"/>
    </source>
</evidence>
<dbReference type="EMBL" id="CM044702">
    <property type="protein sequence ID" value="KAI5676241.1"/>
    <property type="molecule type" value="Genomic_DNA"/>
</dbReference>
<gene>
    <name evidence="1" type="ORF">M9H77_07191</name>
</gene>
<sequence>MERVPVRKKELKNNPNFCDPGVQEKFSSEFPAKFRQTSGRTLAAIRMGQENERNSLVLDEENQVYILPSEEDRLWDHSAGGFQPIKKTTQTDIRTSSLQPVEDDNEANESYNPSDDEEDKAGAQNTILMDAFQIEMQTAFEQLQINQEIQGMQLTETVESTSRYADELANQRASIDRQEVMLARLYQRFMPNQGSSGGGGTDFGYPTIAGGCRGWQALARQRPTTDGRPRPTVCDRLDYLQGCLELKKKEQSRATNWVNWGN</sequence>
<name>A0ACC0BUI0_CATRO</name>
<organism evidence="1 2">
    <name type="scientific">Catharanthus roseus</name>
    <name type="common">Madagascar periwinkle</name>
    <name type="synonym">Vinca rosea</name>
    <dbReference type="NCBI Taxonomy" id="4058"/>
    <lineage>
        <taxon>Eukaryota</taxon>
        <taxon>Viridiplantae</taxon>
        <taxon>Streptophyta</taxon>
        <taxon>Embryophyta</taxon>
        <taxon>Tracheophyta</taxon>
        <taxon>Spermatophyta</taxon>
        <taxon>Magnoliopsida</taxon>
        <taxon>eudicotyledons</taxon>
        <taxon>Gunneridae</taxon>
        <taxon>Pentapetalae</taxon>
        <taxon>asterids</taxon>
        <taxon>lamiids</taxon>
        <taxon>Gentianales</taxon>
        <taxon>Apocynaceae</taxon>
        <taxon>Rauvolfioideae</taxon>
        <taxon>Vinceae</taxon>
        <taxon>Catharanthinae</taxon>
        <taxon>Catharanthus</taxon>
    </lineage>
</organism>
<accession>A0ACC0BUI0</accession>